<dbReference type="PANTHER" id="PTHR31394">
    <property type="entry name" value="TRANSMEMBRANE PROTEIN 199"/>
    <property type="match status" value="1"/>
</dbReference>
<dbReference type="OrthoDB" id="19981at2759"/>
<keyword evidence="2 6" id="KW-0812">Transmembrane</keyword>
<dbReference type="GO" id="GO:0070072">
    <property type="term" value="P:vacuolar proton-transporting V-type ATPase complex assembly"/>
    <property type="evidence" value="ECO:0007669"/>
    <property type="project" value="InterPro"/>
</dbReference>
<evidence type="ECO:0000313" key="7">
    <source>
        <dbReference type="EMBL" id="KAB8075393.1"/>
    </source>
</evidence>
<gene>
    <name evidence="7" type="ORF">BDV29DRAFT_155745</name>
</gene>
<sequence length="284" mass="30948">MVQLITTTRILSALEAIPPQDRGDLNLPPNPSLNSPITHDQLIRLSRYFQHPLNNNNVPNDRKLTLNTLLKGTTLYIPPPPPKPTPSPEYLALKARLQAAYEKDTYNSMTSTTPANHPSSIFASSTPTLSAIHDSNVDPDTDADADTLTPSLVLNIFLSVIITGFSVYWALTSFPTPELLRRGGGGVSEAVRVLLALAVAVGVGIAEVVIYAIYLGKVERARKKERGVRERKVVVGREVLGAIGGEESERVGGVEEIWGKGPNGGLRRRVRERWEEMEKENGGG</sequence>
<protein>
    <submittedName>
        <fullName evidence="7">Endoplasmic reticulum-based factor for assembly of V-ATPase-domain-containing protein</fullName>
    </submittedName>
</protein>
<evidence type="ECO:0000256" key="3">
    <source>
        <dbReference type="ARBA" id="ARBA00022824"/>
    </source>
</evidence>
<feature type="transmembrane region" description="Helical" evidence="6">
    <location>
        <begin position="191"/>
        <end position="216"/>
    </location>
</feature>
<evidence type="ECO:0000256" key="6">
    <source>
        <dbReference type="SAM" id="Phobius"/>
    </source>
</evidence>
<evidence type="ECO:0000256" key="1">
    <source>
        <dbReference type="ARBA" id="ARBA00004477"/>
    </source>
</evidence>
<comment type="subcellular location">
    <subcellularLocation>
        <location evidence="1">Endoplasmic reticulum membrane</location>
        <topology evidence="1">Multi-pass membrane protein</topology>
    </subcellularLocation>
</comment>
<dbReference type="Proteomes" id="UP000326565">
    <property type="component" value="Unassembled WGS sequence"/>
</dbReference>
<evidence type="ECO:0000256" key="5">
    <source>
        <dbReference type="ARBA" id="ARBA00023136"/>
    </source>
</evidence>
<name>A0A5N5X3L9_9EURO</name>
<feature type="transmembrane region" description="Helical" evidence="6">
    <location>
        <begin position="152"/>
        <end position="171"/>
    </location>
</feature>
<dbReference type="AlphaFoldDB" id="A0A5N5X3L9"/>
<dbReference type="InterPro" id="IPR021013">
    <property type="entry name" value="ATPase_Vma12"/>
</dbReference>
<organism evidence="7 8">
    <name type="scientific">Aspergillus leporis</name>
    <dbReference type="NCBI Taxonomy" id="41062"/>
    <lineage>
        <taxon>Eukaryota</taxon>
        <taxon>Fungi</taxon>
        <taxon>Dikarya</taxon>
        <taxon>Ascomycota</taxon>
        <taxon>Pezizomycotina</taxon>
        <taxon>Eurotiomycetes</taxon>
        <taxon>Eurotiomycetidae</taxon>
        <taxon>Eurotiales</taxon>
        <taxon>Aspergillaceae</taxon>
        <taxon>Aspergillus</taxon>
        <taxon>Aspergillus subgen. Circumdati</taxon>
    </lineage>
</organism>
<reference evidence="7 8" key="1">
    <citation type="submission" date="2019-04" db="EMBL/GenBank/DDBJ databases">
        <title>Friends and foes A comparative genomics study of 23 Aspergillus species from section Flavi.</title>
        <authorList>
            <consortium name="DOE Joint Genome Institute"/>
            <person name="Kjaerbolling I."/>
            <person name="Vesth T."/>
            <person name="Frisvad J.C."/>
            <person name="Nybo J.L."/>
            <person name="Theobald S."/>
            <person name="Kildgaard S."/>
            <person name="Isbrandt T."/>
            <person name="Kuo A."/>
            <person name="Sato A."/>
            <person name="Lyhne E.K."/>
            <person name="Kogle M.E."/>
            <person name="Wiebenga A."/>
            <person name="Kun R.S."/>
            <person name="Lubbers R.J."/>
            <person name="Makela M.R."/>
            <person name="Barry K."/>
            <person name="Chovatia M."/>
            <person name="Clum A."/>
            <person name="Daum C."/>
            <person name="Haridas S."/>
            <person name="He G."/>
            <person name="LaButti K."/>
            <person name="Lipzen A."/>
            <person name="Mondo S."/>
            <person name="Riley R."/>
            <person name="Salamov A."/>
            <person name="Simmons B.A."/>
            <person name="Magnuson J.K."/>
            <person name="Henrissat B."/>
            <person name="Mortensen U.H."/>
            <person name="Larsen T.O."/>
            <person name="Devries R.P."/>
            <person name="Grigoriev I.V."/>
            <person name="Machida M."/>
            <person name="Baker S.E."/>
            <person name="Andersen M.R."/>
        </authorList>
    </citation>
    <scope>NUCLEOTIDE SEQUENCE [LARGE SCALE GENOMIC DNA]</scope>
    <source>
        <strain evidence="7 8">CBS 151.66</strain>
    </source>
</reference>
<evidence type="ECO:0000256" key="4">
    <source>
        <dbReference type="ARBA" id="ARBA00022989"/>
    </source>
</evidence>
<evidence type="ECO:0000313" key="8">
    <source>
        <dbReference type="Proteomes" id="UP000326565"/>
    </source>
</evidence>
<keyword evidence="8" id="KW-1185">Reference proteome</keyword>
<proteinExistence type="predicted"/>
<keyword evidence="3" id="KW-0256">Endoplasmic reticulum</keyword>
<accession>A0A5N5X3L9</accession>
<dbReference type="Pfam" id="PF11712">
    <property type="entry name" value="Vma12"/>
    <property type="match status" value="1"/>
</dbReference>
<evidence type="ECO:0000256" key="2">
    <source>
        <dbReference type="ARBA" id="ARBA00022692"/>
    </source>
</evidence>
<keyword evidence="5 6" id="KW-0472">Membrane</keyword>
<dbReference type="GO" id="GO:0005789">
    <property type="term" value="C:endoplasmic reticulum membrane"/>
    <property type="evidence" value="ECO:0007669"/>
    <property type="project" value="UniProtKB-SubCell"/>
</dbReference>
<dbReference type="EMBL" id="ML732195">
    <property type="protein sequence ID" value="KAB8075393.1"/>
    <property type="molecule type" value="Genomic_DNA"/>
</dbReference>
<keyword evidence="4 6" id="KW-1133">Transmembrane helix</keyword>
<dbReference type="PANTHER" id="PTHR31394:SF1">
    <property type="entry name" value="TRANSMEMBRANE PROTEIN 199"/>
    <property type="match status" value="1"/>
</dbReference>